<protein>
    <recommendedName>
        <fullName evidence="7">Chromosome segregation ATPase-like protein</fullName>
    </recommendedName>
</protein>
<dbReference type="EMBL" id="CP018099">
    <property type="protein sequence ID" value="APF20266.1"/>
    <property type="molecule type" value="Genomic_DNA"/>
</dbReference>
<evidence type="ECO:0000313" key="5">
    <source>
        <dbReference type="Proteomes" id="UP000004671"/>
    </source>
</evidence>
<keyword evidence="2" id="KW-1133">Transmembrane helix</keyword>
<keyword evidence="1" id="KW-0175">Coiled coil</keyword>
<name>H1XSU0_CALAY</name>
<dbReference type="Proteomes" id="UP000004671">
    <property type="component" value="Chromosome"/>
</dbReference>
<feature type="coiled-coil region" evidence="1">
    <location>
        <begin position="530"/>
        <end position="602"/>
    </location>
</feature>
<feature type="coiled-coil region" evidence="1">
    <location>
        <begin position="672"/>
        <end position="738"/>
    </location>
</feature>
<gene>
    <name evidence="3" type="ORF">Cabys_3520</name>
    <name evidence="4" type="ORF">Calab_0677</name>
</gene>
<dbReference type="AlphaFoldDB" id="H1XSU0"/>
<organism evidence="4 5">
    <name type="scientific">Caldithrix abyssi DSM 13497</name>
    <dbReference type="NCBI Taxonomy" id="880073"/>
    <lineage>
        <taxon>Bacteria</taxon>
        <taxon>Pseudomonadati</taxon>
        <taxon>Calditrichota</taxon>
        <taxon>Calditrichia</taxon>
        <taxon>Calditrichales</taxon>
        <taxon>Calditrichaceae</taxon>
        <taxon>Caldithrix</taxon>
    </lineage>
</organism>
<keyword evidence="5" id="KW-1185">Reference proteome</keyword>
<feature type="transmembrane region" description="Helical" evidence="2">
    <location>
        <begin position="54"/>
        <end position="76"/>
    </location>
</feature>
<dbReference type="STRING" id="880073.Cabys_3520"/>
<dbReference type="EMBL" id="CM001402">
    <property type="protein sequence ID" value="EHO40317.1"/>
    <property type="molecule type" value="Genomic_DNA"/>
</dbReference>
<evidence type="ECO:0000256" key="2">
    <source>
        <dbReference type="SAM" id="Phobius"/>
    </source>
</evidence>
<evidence type="ECO:0000256" key="1">
    <source>
        <dbReference type="SAM" id="Coils"/>
    </source>
</evidence>
<dbReference type="eggNOG" id="COG1196">
    <property type="taxonomic scope" value="Bacteria"/>
</dbReference>
<feature type="coiled-coil region" evidence="1">
    <location>
        <begin position="786"/>
        <end position="849"/>
    </location>
</feature>
<sequence length="1130" mass="131466" precursor="true">MTDFFTDKIYGFGKRYFRMQALASTLRFLTIVLLLWLSVALADDLFYFSEITRWGIWFINLGVVLWLVFTLLFNPIKRYFSLSRKSDLSALTRLLGRLYPEIGDDLVNAYQLAHENEERLVSEELKEAAVRQIVSRYEDYDFERAIRFKNFFPEWKWAAGFGLVFLLMFGLLHDALWISTLRILNPTRTYAQLPAFEFKVLPGDTTLVKGDPLKISVEYRGPELEKCYVVIHHTGDKQFLVCQPVDNGFTALLKNVQQSFTYKIAGEPLLKKGVDSFLESREFRAKVIALPFVKILDVTVLPPSYTGLGIQKLERNIGDVQALRGSTIKVRAVSASPLRRARLVFESGDTLNMNVNNQIATGRFTLKKEDAYHIVLVDTAGYRNRNPIRYRLSVLSDYQPLVEIVRPGEDLELTLDSQLPVSIDARDDFGLQQVKIVYQIVHDPPRGDTLWQAISLPLAEQGAKHVSITHVLDFNTFPLAFGDQFKYYAMALDNNVINGPGRGKSRIYYIRFPSIEEIFQAVDETQQENVEDLQDVVKEAKTMKENLEKLEREIKQSQKLDWEKKNQLAQDLERQKRLQKKVEQIRKELDEAIKKLEQNDLISEELLQKYMKLQDLFREVLTPELEEALKKLNQALEKGVRPKDVERALKEFRLNQQAFEEKIERTMELLKQVQFEQKMEELVKKAEALYKQQEKMSQQLKEKEKLNSAEKNRLLQQQKKQEQLTDRLQFDLQELQKNPMLARYPEAQKQIDSALTQMQNGEMKQGLKDLQQSLQQSNTTQAQNSSQRLQQQYQSMKSALQQAYQKMLNQSKQKIAQKMQRTLERLLQLSQAQERLQRKTKQTSQLSEKFNEVIRQQGQLNENLNKAISDVVQLSKETFFIQPQMSKSLQNAARSMNRALQQLSERFKNSAMQSQRQAMSALNQSIGQMMQAQQQMAGSSSGTGFEQFMQQLQQMANQQGQLNNETMNLFGQGNQGRLSLEQQQAMQRLAAQQAALKQALQKLSEEMGERQNVLGRLGQVAQEMEKVVKDLLNKNISRKTIERQQRILSRMLDAQKSIREREYSKKRKAEQAKKYLARDPRKLENIYDLDLKQLQDAMRNALQQGYNRDYQILIEAYFKKLMERYQNENQ</sequence>
<feature type="coiled-coil region" evidence="1">
    <location>
        <begin position="945"/>
        <end position="1009"/>
    </location>
</feature>
<evidence type="ECO:0000313" key="4">
    <source>
        <dbReference type="EMBL" id="EHO40317.1"/>
    </source>
</evidence>
<evidence type="ECO:0008006" key="7">
    <source>
        <dbReference type="Google" id="ProtNLM"/>
    </source>
</evidence>
<dbReference type="KEGG" id="caby:Cabys_3520"/>
<evidence type="ECO:0000313" key="6">
    <source>
        <dbReference type="Proteomes" id="UP000183868"/>
    </source>
</evidence>
<dbReference type="RefSeq" id="WP_006927267.1">
    <property type="nucleotide sequence ID" value="NZ_CM001402.1"/>
</dbReference>
<dbReference type="OrthoDB" id="9812498at2"/>
<keyword evidence="2" id="KW-0812">Transmembrane</keyword>
<keyword evidence="2" id="KW-0472">Membrane</keyword>
<feature type="transmembrane region" description="Helical" evidence="2">
    <location>
        <begin position="21"/>
        <end position="42"/>
    </location>
</feature>
<dbReference type="PaxDb" id="880073-Calab_0677"/>
<proteinExistence type="predicted"/>
<accession>H1XSU0</accession>
<dbReference type="HOGENOM" id="CLU_008611_0_0_0"/>
<dbReference type="Proteomes" id="UP000183868">
    <property type="component" value="Chromosome"/>
</dbReference>
<feature type="transmembrane region" description="Helical" evidence="2">
    <location>
        <begin position="157"/>
        <end position="178"/>
    </location>
</feature>
<reference evidence="4 5" key="1">
    <citation type="submission" date="2011-09" db="EMBL/GenBank/DDBJ databases">
        <title>The permanent draft genome of Caldithrix abyssi DSM 13497.</title>
        <authorList>
            <consortium name="US DOE Joint Genome Institute (JGI-PGF)"/>
            <person name="Lucas S."/>
            <person name="Han J."/>
            <person name="Lapidus A."/>
            <person name="Bruce D."/>
            <person name="Goodwin L."/>
            <person name="Pitluck S."/>
            <person name="Peters L."/>
            <person name="Kyrpides N."/>
            <person name="Mavromatis K."/>
            <person name="Ivanova N."/>
            <person name="Mikhailova N."/>
            <person name="Chertkov O."/>
            <person name="Detter J.C."/>
            <person name="Tapia R."/>
            <person name="Han C."/>
            <person name="Land M."/>
            <person name="Hauser L."/>
            <person name="Markowitz V."/>
            <person name="Cheng J.-F."/>
            <person name="Hugenholtz P."/>
            <person name="Woyke T."/>
            <person name="Wu D."/>
            <person name="Spring S."/>
            <person name="Brambilla E."/>
            <person name="Klenk H.-P."/>
            <person name="Eisen J.A."/>
        </authorList>
    </citation>
    <scope>NUCLEOTIDE SEQUENCE [LARGE SCALE GENOMIC DNA]</scope>
    <source>
        <strain evidence="4 5">DSM 13497</strain>
    </source>
</reference>
<reference evidence="3 6" key="2">
    <citation type="submission" date="2016-11" db="EMBL/GenBank/DDBJ databases">
        <title>Genomic analysis of Caldithrix abyssi and proposal of a novel bacterial phylum Caldithrichaeota.</title>
        <authorList>
            <person name="Kublanov I."/>
            <person name="Sigalova O."/>
            <person name="Gavrilov S."/>
            <person name="Lebedinsky A."/>
            <person name="Ivanova N."/>
            <person name="Daum C."/>
            <person name="Reddy T."/>
            <person name="Klenk H.P."/>
            <person name="Goker M."/>
            <person name="Reva O."/>
            <person name="Miroshnichenko M."/>
            <person name="Kyprides N."/>
            <person name="Woyke T."/>
            <person name="Gelfand M."/>
        </authorList>
    </citation>
    <scope>NUCLEOTIDE SEQUENCE [LARGE SCALE GENOMIC DNA]</scope>
    <source>
        <strain evidence="3 6">LF13</strain>
    </source>
</reference>
<evidence type="ECO:0000313" key="3">
    <source>
        <dbReference type="EMBL" id="APF20266.1"/>
    </source>
</evidence>